<evidence type="ECO:0000256" key="1">
    <source>
        <dbReference type="SAM" id="Phobius"/>
    </source>
</evidence>
<proteinExistence type="predicted"/>
<dbReference type="Proteomes" id="UP000662185">
    <property type="component" value="Unassembled WGS sequence"/>
</dbReference>
<gene>
    <name evidence="2" type="ORF">H6G06_08315</name>
</gene>
<dbReference type="RefSeq" id="WP_190558949.1">
    <property type="nucleotide sequence ID" value="NZ_JACJQU010000003.1"/>
</dbReference>
<dbReference type="EMBL" id="JACJQU010000003">
    <property type="protein sequence ID" value="MBD2293492.1"/>
    <property type="molecule type" value="Genomic_DNA"/>
</dbReference>
<protein>
    <submittedName>
        <fullName evidence="2">Type IV pilin-like G/H family protein</fullName>
    </submittedName>
</protein>
<feature type="transmembrane region" description="Helical" evidence="1">
    <location>
        <begin position="21"/>
        <end position="45"/>
    </location>
</feature>
<dbReference type="Pfam" id="PF16734">
    <property type="entry name" value="Pilin_GH"/>
    <property type="match status" value="1"/>
</dbReference>
<dbReference type="InterPro" id="IPR031975">
    <property type="entry name" value="Pilin_GH"/>
</dbReference>
<keyword evidence="1" id="KW-0812">Transmembrane</keyword>
<evidence type="ECO:0000313" key="3">
    <source>
        <dbReference type="Proteomes" id="UP000662185"/>
    </source>
</evidence>
<sequence>MQLSYKVKLYQHLLQQRHHHGWTGLLVLFFVGVLCLIAFNLPYLLDSSSKARTAEGKVYVSSLNKAQTYFYDDHGKFAQSISPLETGIPEKTQVYTYSIKATQKASFQYAIANPRGWFDKPPVTSFVGAVFLVKSGNNQEIQSISILCRNNIKGHIQPPDPVYKNGVASCPSATRIIQ</sequence>
<dbReference type="AlphaFoldDB" id="A0A926WG20"/>
<comment type="caution">
    <text evidence="2">The sequence shown here is derived from an EMBL/GenBank/DDBJ whole genome shotgun (WGS) entry which is preliminary data.</text>
</comment>
<organism evidence="2 3">
    <name type="scientific">Anabaena sphaerica FACHB-251</name>
    <dbReference type="NCBI Taxonomy" id="2692883"/>
    <lineage>
        <taxon>Bacteria</taxon>
        <taxon>Bacillati</taxon>
        <taxon>Cyanobacteriota</taxon>
        <taxon>Cyanophyceae</taxon>
        <taxon>Nostocales</taxon>
        <taxon>Nostocaceae</taxon>
        <taxon>Anabaena</taxon>
    </lineage>
</organism>
<evidence type="ECO:0000313" key="2">
    <source>
        <dbReference type="EMBL" id="MBD2293492.1"/>
    </source>
</evidence>
<reference evidence="3" key="1">
    <citation type="journal article" date="2020" name="ISME J.">
        <title>Comparative genomics reveals insights into cyanobacterial evolution and habitat adaptation.</title>
        <authorList>
            <person name="Chen M.Y."/>
            <person name="Teng W.K."/>
            <person name="Zhao L."/>
            <person name="Hu C.X."/>
            <person name="Zhou Y.K."/>
            <person name="Han B.P."/>
            <person name="Song L.R."/>
            <person name="Shu W.S."/>
        </authorList>
    </citation>
    <scope>NUCLEOTIDE SEQUENCE [LARGE SCALE GENOMIC DNA]</scope>
    <source>
        <strain evidence="3">FACHB-251</strain>
    </source>
</reference>
<keyword evidence="1" id="KW-0472">Membrane</keyword>
<name>A0A926WG20_9NOST</name>
<keyword evidence="1" id="KW-1133">Transmembrane helix</keyword>
<accession>A0A926WG20</accession>
<keyword evidence="3" id="KW-1185">Reference proteome</keyword>